<organism evidence="2 3">
    <name type="scientific">Bacillus daqingensis</name>
    <dbReference type="NCBI Taxonomy" id="872396"/>
    <lineage>
        <taxon>Bacteria</taxon>
        <taxon>Bacillati</taxon>
        <taxon>Bacillota</taxon>
        <taxon>Bacilli</taxon>
        <taxon>Bacillales</taxon>
        <taxon>Bacillaceae</taxon>
        <taxon>Bacillus</taxon>
    </lineage>
</organism>
<dbReference type="PANTHER" id="PTHR43155:SF2">
    <property type="entry name" value="CYCLIC DI-GMP PHOSPHODIESTERASE PA4108"/>
    <property type="match status" value="1"/>
</dbReference>
<comment type="caution">
    <text evidence="2">The sequence shown here is derived from an EMBL/GenBank/DDBJ whole genome shotgun (WGS) entry which is preliminary data.</text>
</comment>
<dbReference type="InterPro" id="IPR003607">
    <property type="entry name" value="HD/PDEase_dom"/>
</dbReference>
<feature type="domain" description="HD-GYP" evidence="1">
    <location>
        <begin position="105"/>
        <end position="292"/>
    </location>
</feature>
<dbReference type="CDD" id="cd00077">
    <property type="entry name" value="HDc"/>
    <property type="match status" value="1"/>
</dbReference>
<dbReference type="Gene3D" id="1.10.3210.10">
    <property type="entry name" value="Hypothetical protein af1432"/>
    <property type="match status" value="1"/>
</dbReference>
<dbReference type="RefSeq" id="WP_377908070.1">
    <property type="nucleotide sequence ID" value="NZ_JBHSGK010000003.1"/>
</dbReference>
<evidence type="ECO:0000259" key="1">
    <source>
        <dbReference type="PROSITE" id="PS51832"/>
    </source>
</evidence>
<dbReference type="Pfam" id="PF13487">
    <property type="entry name" value="HD_5"/>
    <property type="match status" value="1"/>
</dbReference>
<dbReference type="PANTHER" id="PTHR43155">
    <property type="entry name" value="CYCLIC DI-GMP PHOSPHODIESTERASE PA4108-RELATED"/>
    <property type="match status" value="1"/>
</dbReference>
<evidence type="ECO:0000313" key="3">
    <source>
        <dbReference type="Proteomes" id="UP001595896"/>
    </source>
</evidence>
<sequence>MRYTPLEHAGSGEKLARDIFAVDGRVLLSKGVTLTIGLISKLRDMGVTGVYMEDSRFADIPQEELVSETTKRNVMEILAASGPLLSGSTIQEFRGLSETVENLIDEITANKDVLASITDIRSADNELFLHMLNVAMISVLIGIHMKLEREKLKELAVGALLHDVGKVEPSCLAAERDKDTAGKQTHHAWKGFHLLRKAAGVSTLSAHVALAHHEHPDGSGMPRGLFSKDIHLLAKIVACANMFDRLHTSGVLPHTACEQMMALSGSHLDHAVVWRFMRAVAFYPNGTQVRLSTGATGIIIRQHAGLPQRPVIRLLEKSGSDFSYSEIDLAEETTLFIEKVFA</sequence>
<reference evidence="3" key="1">
    <citation type="journal article" date="2019" name="Int. J. Syst. Evol. Microbiol.">
        <title>The Global Catalogue of Microorganisms (GCM) 10K type strain sequencing project: providing services to taxonomists for standard genome sequencing and annotation.</title>
        <authorList>
            <consortium name="The Broad Institute Genomics Platform"/>
            <consortium name="The Broad Institute Genome Sequencing Center for Infectious Disease"/>
            <person name="Wu L."/>
            <person name="Ma J."/>
        </authorList>
    </citation>
    <scope>NUCLEOTIDE SEQUENCE [LARGE SCALE GENOMIC DNA]</scope>
    <source>
        <strain evidence="3">JCM 12165</strain>
    </source>
</reference>
<keyword evidence="2" id="KW-0378">Hydrolase</keyword>
<evidence type="ECO:0000313" key="2">
    <source>
        <dbReference type="EMBL" id="MFC4735446.1"/>
    </source>
</evidence>
<dbReference type="EC" id="3.1.4.-" evidence="2"/>
<keyword evidence="3" id="KW-1185">Reference proteome</keyword>
<dbReference type="PROSITE" id="PS51832">
    <property type="entry name" value="HD_GYP"/>
    <property type="match status" value="1"/>
</dbReference>
<dbReference type="Proteomes" id="UP001595896">
    <property type="component" value="Unassembled WGS sequence"/>
</dbReference>
<dbReference type="InterPro" id="IPR037522">
    <property type="entry name" value="HD_GYP_dom"/>
</dbReference>
<gene>
    <name evidence="2" type="ORF">ACFO4L_02505</name>
</gene>
<accession>A0ABV9NSX8</accession>
<protein>
    <submittedName>
        <fullName evidence="2">HD-GYP domain-containing protein</fullName>
        <ecNumber evidence="2">3.1.4.-</ecNumber>
    </submittedName>
</protein>
<dbReference type="SMART" id="SM00471">
    <property type="entry name" value="HDc"/>
    <property type="match status" value="1"/>
</dbReference>
<proteinExistence type="predicted"/>
<dbReference type="GO" id="GO:0016787">
    <property type="term" value="F:hydrolase activity"/>
    <property type="evidence" value="ECO:0007669"/>
    <property type="project" value="UniProtKB-KW"/>
</dbReference>
<name>A0ABV9NSX8_9BACI</name>
<dbReference type="SUPFAM" id="SSF109604">
    <property type="entry name" value="HD-domain/PDEase-like"/>
    <property type="match status" value="1"/>
</dbReference>
<dbReference type="EMBL" id="JBHSGK010000003">
    <property type="protein sequence ID" value="MFC4735446.1"/>
    <property type="molecule type" value="Genomic_DNA"/>
</dbReference>